<dbReference type="AlphaFoldDB" id="A0AAV4CN60"/>
<protein>
    <submittedName>
        <fullName evidence="2">Uncharacterized protein</fullName>
    </submittedName>
</protein>
<gene>
    <name evidence="2" type="ORF">PoB_005930900</name>
</gene>
<feature type="compositionally biased region" description="Polar residues" evidence="1">
    <location>
        <begin position="87"/>
        <end position="97"/>
    </location>
</feature>
<evidence type="ECO:0000313" key="2">
    <source>
        <dbReference type="EMBL" id="GFO32804.1"/>
    </source>
</evidence>
<feature type="compositionally biased region" description="Basic and acidic residues" evidence="1">
    <location>
        <begin position="1"/>
        <end position="29"/>
    </location>
</feature>
<evidence type="ECO:0000256" key="1">
    <source>
        <dbReference type="SAM" id="MobiDB-lite"/>
    </source>
</evidence>
<accession>A0AAV4CN60</accession>
<feature type="region of interest" description="Disordered" evidence="1">
    <location>
        <begin position="1"/>
        <end position="97"/>
    </location>
</feature>
<feature type="compositionally biased region" description="Low complexity" evidence="1">
    <location>
        <begin position="49"/>
        <end position="77"/>
    </location>
</feature>
<proteinExistence type="predicted"/>
<dbReference type="Proteomes" id="UP000735302">
    <property type="component" value="Unassembled WGS sequence"/>
</dbReference>
<dbReference type="EMBL" id="BLXT01006675">
    <property type="protein sequence ID" value="GFO32804.1"/>
    <property type="molecule type" value="Genomic_DNA"/>
</dbReference>
<reference evidence="2 3" key="1">
    <citation type="journal article" date="2021" name="Elife">
        <title>Chloroplast acquisition without the gene transfer in kleptoplastic sea slugs, Plakobranchus ocellatus.</title>
        <authorList>
            <person name="Maeda T."/>
            <person name="Takahashi S."/>
            <person name="Yoshida T."/>
            <person name="Shimamura S."/>
            <person name="Takaki Y."/>
            <person name="Nagai Y."/>
            <person name="Toyoda A."/>
            <person name="Suzuki Y."/>
            <person name="Arimoto A."/>
            <person name="Ishii H."/>
            <person name="Satoh N."/>
            <person name="Nishiyama T."/>
            <person name="Hasebe M."/>
            <person name="Maruyama T."/>
            <person name="Minagawa J."/>
            <person name="Obokata J."/>
            <person name="Shigenobu S."/>
        </authorList>
    </citation>
    <scope>NUCLEOTIDE SEQUENCE [LARGE SCALE GENOMIC DNA]</scope>
</reference>
<sequence>MPPRTSDPDKLTQKTFTRLDHCHKRELSDRSNSSGLSEDLQQTSGPAQAPGSLEMSSSLSSQAATALPPSSSSLSSSTKLEPDDDWPNSNGRSRCSVEPKQTCSEELCADPSRNDTECLHILPTHSGFSPFRPFSPHPTFSSSEVQLEEESFKCVDNNKQKLKAGGCHELGVSDPTVMRMSGCDVSKPMVSTHWSKVLMVTLTLVALTGYGVDSMPVSETDRAYEKLQIDTVRTPSLIGQLHNHVLAIPHRFSVRLHQTQSAGSSVLLALRPSGLVPVVSRSRYTGRSGSILEQKFHRLRFYVSQVPQGCSKPSLPLTDRADDFLSRSRKSVFGPDGA</sequence>
<feature type="compositionally biased region" description="Polar residues" evidence="1">
    <location>
        <begin position="30"/>
        <end position="46"/>
    </location>
</feature>
<name>A0AAV4CN60_9GAST</name>
<keyword evidence="3" id="KW-1185">Reference proteome</keyword>
<comment type="caution">
    <text evidence="2">The sequence shown here is derived from an EMBL/GenBank/DDBJ whole genome shotgun (WGS) entry which is preliminary data.</text>
</comment>
<evidence type="ECO:0000313" key="3">
    <source>
        <dbReference type="Proteomes" id="UP000735302"/>
    </source>
</evidence>
<organism evidence="2 3">
    <name type="scientific">Plakobranchus ocellatus</name>
    <dbReference type="NCBI Taxonomy" id="259542"/>
    <lineage>
        <taxon>Eukaryota</taxon>
        <taxon>Metazoa</taxon>
        <taxon>Spiralia</taxon>
        <taxon>Lophotrochozoa</taxon>
        <taxon>Mollusca</taxon>
        <taxon>Gastropoda</taxon>
        <taxon>Heterobranchia</taxon>
        <taxon>Euthyneura</taxon>
        <taxon>Panpulmonata</taxon>
        <taxon>Sacoglossa</taxon>
        <taxon>Placobranchoidea</taxon>
        <taxon>Plakobranchidae</taxon>
        <taxon>Plakobranchus</taxon>
    </lineage>
</organism>